<keyword evidence="1" id="KW-0812">Transmembrane</keyword>
<keyword evidence="1" id="KW-1133">Transmembrane helix</keyword>
<evidence type="ECO:0000313" key="3">
    <source>
        <dbReference type="Proteomes" id="UP001595625"/>
    </source>
</evidence>
<protein>
    <submittedName>
        <fullName evidence="2">Uncharacterized protein</fullName>
    </submittedName>
</protein>
<sequence>MAKFGWGDPAHWAVRGCGLLSNQMSFLLVIMIVVDESADPVNFQLSDHRIV</sequence>
<evidence type="ECO:0000313" key="2">
    <source>
        <dbReference type="EMBL" id="MFC3211855.1"/>
    </source>
</evidence>
<proteinExistence type="predicted"/>
<keyword evidence="1" id="KW-0472">Membrane</keyword>
<gene>
    <name evidence="2" type="ORF">ACFOEJ_12270</name>
</gene>
<feature type="transmembrane region" description="Helical" evidence="1">
    <location>
        <begin position="12"/>
        <end position="34"/>
    </location>
</feature>
<organism evidence="2 3">
    <name type="scientific">Planomicrobium okeanokoites</name>
    <name type="common">Planococcus okeanokoites</name>
    <name type="synonym">Flavobacterium okeanokoites</name>
    <dbReference type="NCBI Taxonomy" id="244"/>
    <lineage>
        <taxon>Bacteria</taxon>
        <taxon>Bacillati</taxon>
        <taxon>Bacillota</taxon>
        <taxon>Bacilli</taxon>
        <taxon>Bacillales</taxon>
        <taxon>Caryophanaceae</taxon>
        <taxon>Planomicrobium</taxon>
    </lineage>
</organism>
<evidence type="ECO:0000256" key="1">
    <source>
        <dbReference type="SAM" id="Phobius"/>
    </source>
</evidence>
<reference evidence="3" key="1">
    <citation type="journal article" date="2019" name="Int. J. Syst. Evol. Microbiol.">
        <title>The Global Catalogue of Microorganisms (GCM) 10K type strain sequencing project: providing services to taxonomists for standard genome sequencing and annotation.</title>
        <authorList>
            <consortium name="The Broad Institute Genomics Platform"/>
            <consortium name="The Broad Institute Genome Sequencing Center for Infectious Disease"/>
            <person name="Wu L."/>
            <person name="Ma J."/>
        </authorList>
    </citation>
    <scope>NUCLEOTIDE SEQUENCE [LARGE SCALE GENOMIC DNA]</scope>
    <source>
        <strain evidence="3">CCM 320</strain>
    </source>
</reference>
<accession>A0ABV7KQV3</accession>
<comment type="caution">
    <text evidence="2">The sequence shown here is derived from an EMBL/GenBank/DDBJ whole genome shotgun (WGS) entry which is preliminary data.</text>
</comment>
<keyword evidence="3" id="KW-1185">Reference proteome</keyword>
<dbReference type="RefSeq" id="WP_165850118.1">
    <property type="nucleotide sequence ID" value="NZ_JBHRUJ010000016.1"/>
</dbReference>
<dbReference type="EMBL" id="JBHRUJ010000016">
    <property type="protein sequence ID" value="MFC3211855.1"/>
    <property type="molecule type" value="Genomic_DNA"/>
</dbReference>
<name>A0ABV7KQV3_PLAOK</name>
<dbReference type="Proteomes" id="UP001595625">
    <property type="component" value="Unassembled WGS sequence"/>
</dbReference>